<dbReference type="RefSeq" id="WP_091463315.1">
    <property type="nucleotide sequence ID" value="NZ_FMHU01000002.1"/>
</dbReference>
<evidence type="ECO:0000256" key="1">
    <source>
        <dbReference type="SAM" id="Coils"/>
    </source>
</evidence>
<proteinExistence type="predicted"/>
<accession>A0A1C6RZK4</accession>
<organism evidence="2 3">
    <name type="scientific">Micromonospora inyonensis</name>
    <dbReference type="NCBI Taxonomy" id="47866"/>
    <lineage>
        <taxon>Bacteria</taxon>
        <taxon>Bacillati</taxon>
        <taxon>Actinomycetota</taxon>
        <taxon>Actinomycetes</taxon>
        <taxon>Micromonosporales</taxon>
        <taxon>Micromonosporaceae</taxon>
        <taxon>Micromonospora</taxon>
    </lineage>
</organism>
<dbReference type="STRING" id="47866.GA0074694_3369"/>
<evidence type="ECO:0000313" key="2">
    <source>
        <dbReference type="EMBL" id="SCL22468.1"/>
    </source>
</evidence>
<dbReference type="EMBL" id="FMHU01000002">
    <property type="protein sequence ID" value="SCL22468.1"/>
    <property type="molecule type" value="Genomic_DNA"/>
</dbReference>
<name>A0A1C6RZK4_9ACTN</name>
<dbReference type="AlphaFoldDB" id="A0A1C6RZK4"/>
<keyword evidence="3" id="KW-1185">Reference proteome</keyword>
<feature type="coiled-coil region" evidence="1">
    <location>
        <begin position="202"/>
        <end position="229"/>
    </location>
</feature>
<reference evidence="3" key="1">
    <citation type="submission" date="2016-06" db="EMBL/GenBank/DDBJ databases">
        <authorList>
            <person name="Varghese N."/>
        </authorList>
    </citation>
    <scope>NUCLEOTIDE SEQUENCE [LARGE SCALE GENOMIC DNA]</scope>
    <source>
        <strain evidence="3">DSM 46123</strain>
    </source>
</reference>
<dbReference type="Pfam" id="PF25283">
    <property type="entry name" value="DUF7873"/>
    <property type="match status" value="1"/>
</dbReference>
<sequence>MAKLNQIIAVTKGVKAQTTREFTEAHRNVQKAPLLSGISRSYQPKDEEGEQLPPESTRVQVSATDVIAEVSTSLTRLFDLVLTQDVANTRAKADVVVDGRTILADVPVTYLLFLEKQLVELYSFVDKLPVLDPAESWTFNDAAGAYASDPVKTVRSRKVMRNHVKAEATEKHPAQVEVYTEDVPVGYWTTVKLSGALPATRVKELRERVAKLQQAVKFAREQANMTEVEDMKAGEWVFGYLFG</sequence>
<dbReference type="InterPro" id="IPR057195">
    <property type="entry name" value="DUF7873"/>
</dbReference>
<protein>
    <submittedName>
        <fullName evidence="2">Uncharacterized protein</fullName>
    </submittedName>
</protein>
<evidence type="ECO:0000313" key="3">
    <source>
        <dbReference type="Proteomes" id="UP000198906"/>
    </source>
</evidence>
<keyword evidence="1" id="KW-0175">Coiled coil</keyword>
<dbReference type="Proteomes" id="UP000198906">
    <property type="component" value="Unassembled WGS sequence"/>
</dbReference>
<gene>
    <name evidence="2" type="ORF">GA0074694_3369</name>
</gene>